<organism evidence="8 9">
    <name type="scientific">Modestobacter roseus</name>
    <dbReference type="NCBI Taxonomy" id="1181884"/>
    <lineage>
        <taxon>Bacteria</taxon>
        <taxon>Bacillati</taxon>
        <taxon>Actinomycetota</taxon>
        <taxon>Actinomycetes</taxon>
        <taxon>Geodermatophilales</taxon>
        <taxon>Geodermatophilaceae</taxon>
        <taxon>Modestobacter</taxon>
    </lineage>
</organism>
<dbReference type="Gene3D" id="3.40.50.2300">
    <property type="match status" value="1"/>
</dbReference>
<dbReference type="SUPFAM" id="SSF46894">
    <property type="entry name" value="C-terminal effector domain of the bipartite response regulators"/>
    <property type="match status" value="1"/>
</dbReference>
<feature type="region of interest" description="Disordered" evidence="5">
    <location>
        <begin position="183"/>
        <end position="216"/>
    </location>
</feature>
<keyword evidence="9" id="KW-1185">Reference proteome</keyword>
<reference evidence="8 9" key="1">
    <citation type="submission" date="2019-07" db="EMBL/GenBank/DDBJ databases">
        <title>R&amp;d 2014.</title>
        <authorList>
            <person name="Klenk H.-P."/>
        </authorList>
    </citation>
    <scope>NUCLEOTIDE SEQUENCE [LARGE SCALE GENOMIC DNA]</scope>
    <source>
        <strain evidence="8 9">DSM 45764</strain>
    </source>
</reference>
<dbReference type="AlphaFoldDB" id="A0A562ITG9"/>
<evidence type="ECO:0000256" key="1">
    <source>
        <dbReference type="ARBA" id="ARBA00023015"/>
    </source>
</evidence>
<feature type="region of interest" description="Disordered" evidence="5">
    <location>
        <begin position="1"/>
        <end position="28"/>
    </location>
</feature>
<keyword evidence="2" id="KW-0238">DNA-binding</keyword>
<dbReference type="EMBL" id="VLKF01000001">
    <property type="protein sequence ID" value="TWH74317.1"/>
    <property type="molecule type" value="Genomic_DNA"/>
</dbReference>
<dbReference type="Proteomes" id="UP000321490">
    <property type="component" value="Unassembled WGS sequence"/>
</dbReference>
<keyword evidence="1" id="KW-0805">Transcription regulation</keyword>
<dbReference type="GO" id="GO:0000160">
    <property type="term" value="P:phosphorelay signal transduction system"/>
    <property type="evidence" value="ECO:0007669"/>
    <property type="project" value="InterPro"/>
</dbReference>
<dbReference type="GO" id="GO:0003677">
    <property type="term" value="F:DNA binding"/>
    <property type="evidence" value="ECO:0007669"/>
    <property type="project" value="UniProtKB-KW"/>
</dbReference>
<evidence type="ECO:0000256" key="3">
    <source>
        <dbReference type="ARBA" id="ARBA00023163"/>
    </source>
</evidence>
<proteinExistence type="predicted"/>
<feature type="compositionally biased region" description="Low complexity" evidence="5">
    <location>
        <begin position="1"/>
        <end position="13"/>
    </location>
</feature>
<feature type="domain" description="Response regulatory" evidence="7">
    <location>
        <begin position="68"/>
        <end position="184"/>
    </location>
</feature>
<dbReference type="InterPro" id="IPR001789">
    <property type="entry name" value="Sig_transdc_resp-reg_receiver"/>
</dbReference>
<dbReference type="PANTHER" id="PTHR44688">
    <property type="entry name" value="DNA-BINDING TRANSCRIPTIONAL ACTIVATOR DEVR_DOSR"/>
    <property type="match status" value="1"/>
</dbReference>
<evidence type="ECO:0000256" key="2">
    <source>
        <dbReference type="ARBA" id="ARBA00023125"/>
    </source>
</evidence>
<dbReference type="PRINTS" id="PR00038">
    <property type="entry name" value="HTHLUXR"/>
</dbReference>
<keyword evidence="3" id="KW-0804">Transcription</keyword>
<feature type="domain" description="HTH luxR-type" evidence="6">
    <location>
        <begin position="237"/>
        <end position="302"/>
    </location>
</feature>
<dbReference type="SMART" id="SM00421">
    <property type="entry name" value="HTH_LUXR"/>
    <property type="match status" value="1"/>
</dbReference>
<gene>
    <name evidence="8" type="ORF">JD78_02852</name>
</gene>
<evidence type="ECO:0000259" key="6">
    <source>
        <dbReference type="PROSITE" id="PS50043"/>
    </source>
</evidence>
<dbReference type="Gene3D" id="1.10.10.10">
    <property type="entry name" value="Winged helix-like DNA-binding domain superfamily/Winged helix DNA-binding domain"/>
    <property type="match status" value="1"/>
</dbReference>
<dbReference type="SUPFAM" id="SSF52172">
    <property type="entry name" value="CheY-like"/>
    <property type="match status" value="1"/>
</dbReference>
<evidence type="ECO:0000256" key="5">
    <source>
        <dbReference type="SAM" id="MobiDB-lite"/>
    </source>
</evidence>
<dbReference type="GO" id="GO:0006355">
    <property type="term" value="P:regulation of DNA-templated transcription"/>
    <property type="evidence" value="ECO:0007669"/>
    <property type="project" value="InterPro"/>
</dbReference>
<comment type="caution">
    <text evidence="8">The sequence shown here is derived from an EMBL/GenBank/DDBJ whole genome shotgun (WGS) entry which is preliminary data.</text>
</comment>
<dbReference type="InterPro" id="IPR011006">
    <property type="entry name" value="CheY-like_superfamily"/>
</dbReference>
<comment type="caution">
    <text evidence="4">Lacks conserved residue(s) required for the propagation of feature annotation.</text>
</comment>
<dbReference type="PANTHER" id="PTHR44688:SF16">
    <property type="entry name" value="DNA-BINDING TRANSCRIPTIONAL ACTIVATOR DEVR_DOSR"/>
    <property type="match status" value="1"/>
</dbReference>
<protein>
    <submittedName>
        <fullName evidence="8">LuxR family two component transcriptional regulator</fullName>
    </submittedName>
</protein>
<evidence type="ECO:0000313" key="9">
    <source>
        <dbReference type="Proteomes" id="UP000321490"/>
    </source>
</evidence>
<dbReference type="PROSITE" id="PS50043">
    <property type="entry name" value="HTH_LUXR_2"/>
    <property type="match status" value="1"/>
</dbReference>
<evidence type="ECO:0000256" key="4">
    <source>
        <dbReference type="PROSITE-ProRule" id="PRU00169"/>
    </source>
</evidence>
<evidence type="ECO:0000259" key="7">
    <source>
        <dbReference type="PROSITE" id="PS50110"/>
    </source>
</evidence>
<dbReference type="Pfam" id="PF00196">
    <property type="entry name" value="GerE"/>
    <property type="match status" value="1"/>
</dbReference>
<accession>A0A562ITG9</accession>
<dbReference type="InterPro" id="IPR016032">
    <property type="entry name" value="Sig_transdc_resp-reg_C-effctor"/>
</dbReference>
<sequence length="305" mass="31977">MPTTGVGDTPTPVRGSEVAAPPGAGRTPFPTIGRALARTGTHRLPAGAEREHAVIEDRMRSNGSAGAVVWVFDERRRVRDEVAARLLALPFVSRVEAVGDPASLMARLDNRLPDVLLVGTQRATDSGLSVATQVLRSHPALRVLVLGAPDDADSVRAAVAAGARGYLRWDASPLELGLGLSRTGMRNEPGRPPSLAPAPRSAHQVMAGAGGPSSGPSWGGATPLAGLAPTTVRSTVPETPAVALSMREMQVLTGMSQGKSNAQIGRELYLSEDTIKTHARRLFRKLGAKDRAEAVATGFRRGMMS</sequence>
<evidence type="ECO:0000313" key="8">
    <source>
        <dbReference type="EMBL" id="TWH74317.1"/>
    </source>
</evidence>
<dbReference type="InterPro" id="IPR000792">
    <property type="entry name" value="Tscrpt_reg_LuxR_C"/>
</dbReference>
<dbReference type="PROSITE" id="PS00622">
    <property type="entry name" value="HTH_LUXR_1"/>
    <property type="match status" value="1"/>
</dbReference>
<dbReference type="CDD" id="cd06170">
    <property type="entry name" value="LuxR_C_like"/>
    <property type="match status" value="1"/>
</dbReference>
<dbReference type="PROSITE" id="PS50110">
    <property type="entry name" value="RESPONSE_REGULATORY"/>
    <property type="match status" value="1"/>
</dbReference>
<name>A0A562ITG9_9ACTN</name>
<dbReference type="InterPro" id="IPR036388">
    <property type="entry name" value="WH-like_DNA-bd_sf"/>
</dbReference>